<dbReference type="EMBL" id="CP012747">
    <property type="protein sequence ID" value="ALL67378.1"/>
    <property type="molecule type" value="Genomic_DNA"/>
</dbReference>
<protein>
    <submittedName>
        <fullName evidence="1">Uncharacterized protein</fullName>
    </submittedName>
</protein>
<evidence type="ECO:0000313" key="2">
    <source>
        <dbReference type="Proteomes" id="UP000019146"/>
    </source>
</evidence>
<proteinExistence type="predicted"/>
<dbReference type="KEGG" id="bcai:K788_0005455"/>
<gene>
    <name evidence="1" type="ORF">K788_0005455</name>
</gene>
<dbReference type="Proteomes" id="UP000019146">
    <property type="component" value="Chromosome 2"/>
</dbReference>
<evidence type="ECO:0000313" key="1">
    <source>
        <dbReference type="EMBL" id="ALL67378.1"/>
    </source>
</evidence>
<organism evidence="1 2">
    <name type="scientific">Paraburkholderia caribensis MBA4</name>
    <dbReference type="NCBI Taxonomy" id="1323664"/>
    <lineage>
        <taxon>Bacteria</taxon>
        <taxon>Pseudomonadati</taxon>
        <taxon>Pseudomonadota</taxon>
        <taxon>Betaproteobacteria</taxon>
        <taxon>Burkholderiales</taxon>
        <taxon>Burkholderiaceae</taxon>
        <taxon>Paraburkholderia</taxon>
    </lineage>
</organism>
<accession>A0A0P0RFG5</accession>
<sequence length="148" mass="16100">MASHRPPACTAIMVGWRGGGRGGDKQLERQIAGRISTEFAGRPGRVSASAFHEVRGFGVQACPFHVSEVIARPVACLMMTSERNKLPHPCPLQFLIVQLLELSGLIGLQPRIQFFPPMEGLHRDAHVANNAVTSMPVSTCFNTATIPW</sequence>
<reference evidence="1 2" key="1">
    <citation type="journal article" date="2014" name="Genome Announc.">
        <title>Draft Genome Sequence of the Haloacid-Degrading Burkholderia caribensis Strain MBA4.</title>
        <authorList>
            <person name="Pan Y."/>
            <person name="Kong K.F."/>
            <person name="Tsang J.S."/>
        </authorList>
    </citation>
    <scope>NUCLEOTIDE SEQUENCE [LARGE SCALE GENOMIC DNA]</scope>
    <source>
        <strain evidence="1 2">MBA4</strain>
    </source>
</reference>
<dbReference type="AlphaFoldDB" id="A0A0P0RFG5"/>
<name>A0A0P0RFG5_9BURK</name>